<feature type="chain" id="PRO_5013039953" evidence="2">
    <location>
        <begin position="16"/>
        <end position="218"/>
    </location>
</feature>
<dbReference type="AlphaFoldDB" id="A0A0B1SZQ1"/>
<dbReference type="EMBL" id="KN554266">
    <property type="protein sequence ID" value="KHJ89401.1"/>
    <property type="molecule type" value="Genomic_DNA"/>
</dbReference>
<protein>
    <submittedName>
        <fullName evidence="3">Uncharacterized protein</fullName>
    </submittedName>
</protein>
<name>A0A0B1SZQ1_OESDE</name>
<evidence type="ECO:0000256" key="2">
    <source>
        <dbReference type="SAM" id="SignalP"/>
    </source>
</evidence>
<proteinExistence type="predicted"/>
<keyword evidence="4" id="KW-1185">Reference proteome</keyword>
<sequence>MKILVLLIAVGTAICALVPTPKMILTRKIAQHITGFLSDEQLSKAIDITALGIHNGKGPEEIMSDIYDYFLTALDDVQLKALTNAYKALVKVRAEGDTPDLAYFSMSRQLTQNFVKVVTGLVKDTLTPAEWNSVRAHYGIILRILDLQQQPCIPVTTITGTGVTSTTSAATSNTGTTASNPNEISASAAATSPNVATGPNAIGGESNVGVIPDSVANF</sequence>
<dbReference type="OrthoDB" id="5821182at2759"/>
<feature type="region of interest" description="Disordered" evidence="1">
    <location>
        <begin position="164"/>
        <end position="192"/>
    </location>
</feature>
<feature type="compositionally biased region" description="Low complexity" evidence="1">
    <location>
        <begin position="164"/>
        <end position="182"/>
    </location>
</feature>
<accession>A0A0B1SZQ1</accession>
<gene>
    <name evidence="3" type="ORF">OESDEN_10773</name>
</gene>
<feature type="signal peptide" evidence="2">
    <location>
        <begin position="1"/>
        <end position="15"/>
    </location>
</feature>
<reference evidence="3 4" key="1">
    <citation type="submission" date="2014-03" db="EMBL/GenBank/DDBJ databases">
        <title>Draft genome of the hookworm Oesophagostomum dentatum.</title>
        <authorList>
            <person name="Mitreva M."/>
        </authorList>
    </citation>
    <scope>NUCLEOTIDE SEQUENCE [LARGE SCALE GENOMIC DNA]</scope>
    <source>
        <strain evidence="3 4">OD-Hann</strain>
    </source>
</reference>
<evidence type="ECO:0000313" key="3">
    <source>
        <dbReference type="EMBL" id="KHJ89401.1"/>
    </source>
</evidence>
<dbReference type="Proteomes" id="UP000053660">
    <property type="component" value="Unassembled WGS sequence"/>
</dbReference>
<organism evidence="3 4">
    <name type="scientific">Oesophagostomum dentatum</name>
    <name type="common">Nodular worm</name>
    <dbReference type="NCBI Taxonomy" id="61180"/>
    <lineage>
        <taxon>Eukaryota</taxon>
        <taxon>Metazoa</taxon>
        <taxon>Ecdysozoa</taxon>
        <taxon>Nematoda</taxon>
        <taxon>Chromadorea</taxon>
        <taxon>Rhabditida</taxon>
        <taxon>Rhabditina</taxon>
        <taxon>Rhabditomorpha</taxon>
        <taxon>Strongyloidea</taxon>
        <taxon>Strongylidae</taxon>
        <taxon>Oesophagostomum</taxon>
    </lineage>
</organism>
<feature type="compositionally biased region" description="Polar residues" evidence="1">
    <location>
        <begin position="183"/>
        <end position="192"/>
    </location>
</feature>
<keyword evidence="2" id="KW-0732">Signal</keyword>
<evidence type="ECO:0000256" key="1">
    <source>
        <dbReference type="SAM" id="MobiDB-lite"/>
    </source>
</evidence>
<evidence type="ECO:0000313" key="4">
    <source>
        <dbReference type="Proteomes" id="UP000053660"/>
    </source>
</evidence>